<dbReference type="InterPro" id="IPR011109">
    <property type="entry name" value="DNA_bind_recombinase_dom"/>
</dbReference>
<proteinExistence type="predicted"/>
<dbReference type="GO" id="GO:0000150">
    <property type="term" value="F:DNA strand exchange activity"/>
    <property type="evidence" value="ECO:0007669"/>
    <property type="project" value="InterPro"/>
</dbReference>
<dbReference type="Gene3D" id="3.40.50.1390">
    <property type="entry name" value="Resolvase, N-terminal catalytic domain"/>
    <property type="match status" value="1"/>
</dbReference>
<dbReference type="InterPro" id="IPR036162">
    <property type="entry name" value="Resolvase-like_N_sf"/>
</dbReference>
<accession>A0A4R2LDB2</accession>
<dbReference type="GO" id="GO:0003677">
    <property type="term" value="F:DNA binding"/>
    <property type="evidence" value="ECO:0007669"/>
    <property type="project" value="InterPro"/>
</dbReference>
<dbReference type="RefSeq" id="WP_243115540.1">
    <property type="nucleotide sequence ID" value="NZ_JANKAQ010000013.1"/>
</dbReference>
<dbReference type="Gene3D" id="3.90.1750.20">
    <property type="entry name" value="Putative Large Serine Recombinase, Chain B, Domain 2"/>
    <property type="match status" value="1"/>
</dbReference>
<dbReference type="SUPFAM" id="SSF53041">
    <property type="entry name" value="Resolvase-like"/>
    <property type="match status" value="1"/>
</dbReference>
<evidence type="ECO:0000259" key="2">
    <source>
        <dbReference type="PROSITE" id="PS51736"/>
    </source>
</evidence>
<dbReference type="Pfam" id="PF00239">
    <property type="entry name" value="Resolvase"/>
    <property type="match status" value="1"/>
</dbReference>
<dbReference type="EMBL" id="SLXA01000012">
    <property type="protein sequence ID" value="TCO83585.1"/>
    <property type="molecule type" value="Genomic_DNA"/>
</dbReference>
<dbReference type="InterPro" id="IPR025827">
    <property type="entry name" value="Zn_ribbon_recom_dom"/>
</dbReference>
<evidence type="ECO:0000256" key="1">
    <source>
        <dbReference type="SAM" id="Coils"/>
    </source>
</evidence>
<dbReference type="PANTHER" id="PTHR30461:SF23">
    <property type="entry name" value="DNA RECOMBINASE-RELATED"/>
    <property type="match status" value="1"/>
</dbReference>
<feature type="domain" description="Resolvase/invertase-type recombinase catalytic" evidence="2">
    <location>
        <begin position="20"/>
        <end position="168"/>
    </location>
</feature>
<keyword evidence="5" id="KW-1185">Reference proteome</keyword>
<evidence type="ECO:0000313" key="4">
    <source>
        <dbReference type="EMBL" id="TCO83585.1"/>
    </source>
</evidence>
<evidence type="ECO:0000259" key="3">
    <source>
        <dbReference type="PROSITE" id="PS51737"/>
    </source>
</evidence>
<name>A0A4R2LDB2_9FIRM</name>
<dbReference type="Pfam" id="PF14287">
    <property type="entry name" value="DUF4368"/>
    <property type="match status" value="1"/>
</dbReference>
<gene>
    <name evidence="4" type="ORF">EV212_11262</name>
</gene>
<sequence length="565" mass="65228">MNNAMMYQNSRRKENCDTWRVGIYCRLSKDDELNGESASISNQRDILTNYCNSQGWQIVGVFQDDGYTGLNTERPDLQRLLQACEKGLVNLVITKDQSRLGRNHVQTGYLMEEFFPKHGVRYVALYDNVDTYAGDNEIAPFKNVLNEMYSRDISKKVHASYHLQATKGKFTGVVPPLGYLKDPDEKGHLLIDEETAPIVRKIFQWAVDGRGINYISRELERQKVPCPSWWHRKRGNRTYYTKWEQKDPENGKYVWDESYLKDLLRNPVYCGDMASQKRYYRFKIGSQGDKAPDEWITVEDTHEPIISRDTFELVQAKIRSRKRQNTTGEYSIFAGLLRCAECGGALTIRKTNSKDPREIYTCSTYIHKGKAHCSQHRVDADDLYDAVLSKIRECARIAVGGCEDMEERVRELCCEDELDHRDSIEKLAAKQKDRLESLDRLIARLYDDLISEKISEATFDKMLEKTQKEQSEIKQELVKNQKLLDAEEKLDAQSQQWAEDIGSYTDITELDANILNRLISKIVISEPQDDGSNNSHAVEMEIHFNLSPIPELGTIERGSSSIRYF</sequence>
<dbReference type="SMART" id="SM00857">
    <property type="entry name" value="Resolvase"/>
    <property type="match status" value="1"/>
</dbReference>
<dbReference type="InterPro" id="IPR050639">
    <property type="entry name" value="SSR_resolvase"/>
</dbReference>
<dbReference type="Pfam" id="PF07508">
    <property type="entry name" value="Recombinase"/>
    <property type="match status" value="1"/>
</dbReference>
<dbReference type="AlphaFoldDB" id="A0A4R2LDB2"/>
<dbReference type="InterPro" id="IPR038109">
    <property type="entry name" value="DNA_bind_recomb_sf"/>
</dbReference>
<protein>
    <submittedName>
        <fullName evidence="4">DNA invertase Pin-like site-specific DNA recombinase</fullName>
    </submittedName>
</protein>
<feature type="coiled-coil region" evidence="1">
    <location>
        <begin position="421"/>
        <end position="483"/>
    </location>
</feature>
<dbReference type="Pfam" id="PF13408">
    <property type="entry name" value="Zn_ribbon_recom"/>
    <property type="match status" value="1"/>
</dbReference>
<dbReference type="Proteomes" id="UP000295711">
    <property type="component" value="Unassembled WGS sequence"/>
</dbReference>
<dbReference type="InterPro" id="IPR006119">
    <property type="entry name" value="Resolv_N"/>
</dbReference>
<comment type="caution">
    <text evidence="4">The sequence shown here is derived from an EMBL/GenBank/DDBJ whole genome shotgun (WGS) entry which is preliminary data.</text>
</comment>
<dbReference type="PANTHER" id="PTHR30461">
    <property type="entry name" value="DNA-INVERTASE FROM LAMBDOID PROPHAGE"/>
    <property type="match status" value="1"/>
</dbReference>
<dbReference type="PROSITE" id="PS51737">
    <property type="entry name" value="RECOMBINASE_DNA_BIND"/>
    <property type="match status" value="1"/>
</dbReference>
<dbReference type="InterPro" id="IPR025378">
    <property type="entry name" value="DUF4368"/>
</dbReference>
<evidence type="ECO:0000313" key="5">
    <source>
        <dbReference type="Proteomes" id="UP000295711"/>
    </source>
</evidence>
<feature type="domain" description="Recombinase" evidence="3">
    <location>
        <begin position="176"/>
        <end position="324"/>
    </location>
</feature>
<organism evidence="4 5">
    <name type="scientific">Frisingicoccus caecimuris</name>
    <dbReference type="NCBI Taxonomy" id="1796636"/>
    <lineage>
        <taxon>Bacteria</taxon>
        <taxon>Bacillati</taxon>
        <taxon>Bacillota</taxon>
        <taxon>Clostridia</taxon>
        <taxon>Lachnospirales</taxon>
        <taxon>Lachnospiraceae</taxon>
        <taxon>Frisingicoccus</taxon>
    </lineage>
</organism>
<dbReference type="PROSITE" id="PS51736">
    <property type="entry name" value="RECOMBINASES_3"/>
    <property type="match status" value="1"/>
</dbReference>
<keyword evidence="1" id="KW-0175">Coiled coil</keyword>
<reference evidence="4 5" key="1">
    <citation type="submission" date="2019-03" db="EMBL/GenBank/DDBJ databases">
        <title>Genomic Encyclopedia of Type Strains, Phase IV (KMG-IV): sequencing the most valuable type-strain genomes for metagenomic binning, comparative biology and taxonomic classification.</title>
        <authorList>
            <person name="Goeker M."/>
        </authorList>
    </citation>
    <scope>NUCLEOTIDE SEQUENCE [LARGE SCALE GENOMIC DNA]</scope>
    <source>
        <strain evidence="4 5">DSM 28559</strain>
    </source>
</reference>